<dbReference type="AlphaFoldDB" id="A0A238KRZ8"/>
<accession>A0A238KRZ8</accession>
<keyword evidence="3" id="KW-1185">Reference proteome</keyword>
<evidence type="ECO:0000313" key="2">
    <source>
        <dbReference type="EMBL" id="SMX45498.1"/>
    </source>
</evidence>
<feature type="transmembrane region" description="Helical" evidence="1">
    <location>
        <begin position="46"/>
        <end position="64"/>
    </location>
</feature>
<evidence type="ECO:0000256" key="1">
    <source>
        <dbReference type="SAM" id="Phobius"/>
    </source>
</evidence>
<sequence>MIITLLALATLVATMFLILGNLRVVARDTYDVLANFTQRAQAEGQLVPSLAFGALWLLIFALSCF</sequence>
<protein>
    <submittedName>
        <fullName evidence="2">Uncharacterized protein</fullName>
    </submittedName>
</protein>
<evidence type="ECO:0000313" key="3">
    <source>
        <dbReference type="Proteomes" id="UP000220836"/>
    </source>
</evidence>
<name>A0A238KRZ8_9RHOB</name>
<proteinExistence type="predicted"/>
<reference evidence="2" key="1">
    <citation type="submission" date="2017-05" db="EMBL/GenBank/DDBJ databases">
        <authorList>
            <person name="Song R."/>
            <person name="Chenine A.L."/>
            <person name="Ruprecht R.M."/>
        </authorList>
    </citation>
    <scope>NUCLEOTIDE SEQUENCE [LARGE SCALE GENOMIC DNA]</scope>
    <source>
        <strain evidence="2">CECT 8663</strain>
    </source>
</reference>
<keyword evidence="1" id="KW-0472">Membrane</keyword>
<dbReference type="Proteomes" id="UP000220836">
    <property type="component" value="Unassembled WGS sequence"/>
</dbReference>
<organism evidence="2 3">
    <name type="scientific">Pelagimonas varians</name>
    <dbReference type="NCBI Taxonomy" id="696760"/>
    <lineage>
        <taxon>Bacteria</taxon>
        <taxon>Pseudomonadati</taxon>
        <taxon>Pseudomonadota</taxon>
        <taxon>Alphaproteobacteria</taxon>
        <taxon>Rhodobacterales</taxon>
        <taxon>Roseobacteraceae</taxon>
        <taxon>Pelagimonas</taxon>
    </lineage>
</organism>
<dbReference type="RefSeq" id="WP_097805526.1">
    <property type="nucleotide sequence ID" value="NZ_FXYH01000011.1"/>
</dbReference>
<dbReference type="EMBL" id="FXYH01000011">
    <property type="protein sequence ID" value="SMX45498.1"/>
    <property type="molecule type" value="Genomic_DNA"/>
</dbReference>
<gene>
    <name evidence="2" type="ORF">PEV8663_03058</name>
</gene>
<keyword evidence="1" id="KW-0812">Transmembrane</keyword>
<keyword evidence="1" id="KW-1133">Transmembrane helix</keyword>
<dbReference type="OrthoDB" id="7876780at2"/>